<evidence type="ECO:0000256" key="3">
    <source>
        <dbReference type="SAM" id="Phobius"/>
    </source>
</evidence>
<keyword evidence="3" id="KW-0472">Membrane</keyword>
<dbReference type="RefSeq" id="WP_151422716.1">
    <property type="nucleotide sequence ID" value="NZ_WBJX01000001.1"/>
</dbReference>
<keyword evidence="3" id="KW-1133">Transmembrane helix</keyword>
<sequence>MQFGSSLVLALAVTLWLAYFVPTWVRRRNYLATEQNAIRMQQALHSLATTSDLSGARVRADGRGVSEQERRIKRARAEAERAERERDEAARRALPAVTVPRSAEDRQRAARATRRGRLVTSLVTLLGIVAVGVGISLGATAGVWWVLVAGVVTVLAGVAGLQRLARIANAQRLAARVAVGAERQPRAERRADATIDFSVSDAARPAAQPTAEVQVTESFDGWVPVPVPKPLYLERSSSESLTALGEESGTPGRPGPDGPGGGVDVEKVNHLELLREAARRSEQKIRDAHAQPGIATFSTRASAAMQGVPLAQTAATRAGLAQSSPQLSEAVLNPIVVAPVEKRPSRWASMGVLDEVEPGMGDLDAALRRRRVG</sequence>
<feature type="transmembrane region" description="Helical" evidence="3">
    <location>
        <begin position="6"/>
        <end position="25"/>
    </location>
</feature>
<dbReference type="AlphaFoldDB" id="A0A7J5B5X0"/>
<gene>
    <name evidence="4" type="ORF">F8O03_04060</name>
</gene>
<keyword evidence="1" id="KW-0175">Coiled coil</keyword>
<feature type="coiled-coil region" evidence="1">
    <location>
        <begin position="65"/>
        <end position="92"/>
    </location>
</feature>
<protein>
    <recommendedName>
        <fullName evidence="6">Large exoprotein</fullName>
    </recommendedName>
</protein>
<organism evidence="4 5">
    <name type="scientific">Pseudoclavibacter terrae</name>
    <dbReference type="NCBI Taxonomy" id="1530195"/>
    <lineage>
        <taxon>Bacteria</taxon>
        <taxon>Bacillati</taxon>
        <taxon>Actinomycetota</taxon>
        <taxon>Actinomycetes</taxon>
        <taxon>Micrococcales</taxon>
        <taxon>Microbacteriaceae</taxon>
        <taxon>Pseudoclavibacter</taxon>
    </lineage>
</organism>
<name>A0A7J5B5X0_9MICO</name>
<feature type="transmembrane region" description="Helical" evidence="3">
    <location>
        <begin position="118"/>
        <end position="137"/>
    </location>
</feature>
<evidence type="ECO:0000313" key="5">
    <source>
        <dbReference type="Proteomes" id="UP000490386"/>
    </source>
</evidence>
<evidence type="ECO:0000256" key="2">
    <source>
        <dbReference type="SAM" id="MobiDB-lite"/>
    </source>
</evidence>
<dbReference type="EMBL" id="WBJX01000001">
    <property type="protein sequence ID" value="KAB1639517.1"/>
    <property type="molecule type" value="Genomic_DNA"/>
</dbReference>
<proteinExistence type="predicted"/>
<feature type="region of interest" description="Disordered" evidence="2">
    <location>
        <begin position="240"/>
        <end position="265"/>
    </location>
</feature>
<dbReference type="OrthoDB" id="5126350at2"/>
<feature type="transmembrane region" description="Helical" evidence="3">
    <location>
        <begin position="143"/>
        <end position="161"/>
    </location>
</feature>
<evidence type="ECO:0000256" key="1">
    <source>
        <dbReference type="SAM" id="Coils"/>
    </source>
</evidence>
<evidence type="ECO:0008006" key="6">
    <source>
        <dbReference type="Google" id="ProtNLM"/>
    </source>
</evidence>
<keyword evidence="5" id="KW-1185">Reference proteome</keyword>
<accession>A0A7J5B5X0</accession>
<comment type="caution">
    <text evidence="4">The sequence shown here is derived from an EMBL/GenBank/DDBJ whole genome shotgun (WGS) entry which is preliminary data.</text>
</comment>
<evidence type="ECO:0000313" key="4">
    <source>
        <dbReference type="EMBL" id="KAB1639517.1"/>
    </source>
</evidence>
<dbReference type="Proteomes" id="UP000490386">
    <property type="component" value="Unassembled WGS sequence"/>
</dbReference>
<keyword evidence="3" id="KW-0812">Transmembrane</keyword>
<reference evidence="4 5" key="1">
    <citation type="submission" date="2019-09" db="EMBL/GenBank/DDBJ databases">
        <title>Phylogeny of genus Pseudoclavibacter and closely related genus.</title>
        <authorList>
            <person name="Li Y."/>
        </authorList>
    </citation>
    <scope>NUCLEOTIDE SEQUENCE [LARGE SCALE GENOMIC DNA]</scope>
    <source>
        <strain evidence="4 5">THG-MD12</strain>
    </source>
</reference>